<evidence type="ECO:0000256" key="1">
    <source>
        <dbReference type="SAM" id="Phobius"/>
    </source>
</evidence>
<keyword evidence="1" id="KW-1133">Transmembrane helix</keyword>
<feature type="transmembrane region" description="Helical" evidence="1">
    <location>
        <begin position="119"/>
        <end position="141"/>
    </location>
</feature>
<evidence type="ECO:0000313" key="3">
    <source>
        <dbReference type="EMBL" id="KAJ7691190.1"/>
    </source>
</evidence>
<keyword evidence="1" id="KW-0812">Transmembrane</keyword>
<feature type="transmembrane region" description="Helical" evidence="1">
    <location>
        <begin position="12"/>
        <end position="35"/>
    </location>
</feature>
<feature type="transmembrane region" description="Helical" evidence="1">
    <location>
        <begin position="194"/>
        <end position="220"/>
    </location>
</feature>
<protein>
    <recommendedName>
        <fullName evidence="2">DUF6534 domain-containing protein</fullName>
    </recommendedName>
</protein>
<proteinExistence type="predicted"/>
<evidence type="ECO:0000313" key="4">
    <source>
        <dbReference type="Proteomes" id="UP001221757"/>
    </source>
</evidence>
<feature type="transmembrane region" description="Helical" evidence="1">
    <location>
        <begin position="161"/>
        <end position="182"/>
    </location>
</feature>
<dbReference type="EMBL" id="JARKIE010000060">
    <property type="protein sequence ID" value="KAJ7691190.1"/>
    <property type="molecule type" value="Genomic_DNA"/>
</dbReference>
<accession>A0AAD7DIT1</accession>
<sequence>MATPTNDNTFGLMYNAVVISAALYGAGCLQAWLYFRKYSQRDPLVIRLLVAAVVVLDTVQQALISQSIYVYLVTGHLDPLIFGKVVNTFIIEIFPSAAIALLVQQFYSYRIYRLSNNNWLLAGFVSAVSVTAFVTLTLYGAQALKIPDIPGLLTLKPLAVALNSIAAGTDLLISFVMVILLSRQKKGPKKTTDMVNRLIIFTFNAGLPTSVCALGCAISVNASPETLIYIFWFLLVGRLYTNCLLVSLNSRDYIRNTASDGVISFNMQNIRVQTSQTTSVDPPQIISTKQSDNYRLDDEVVGYLSDGRSKSSATQV</sequence>
<gene>
    <name evidence="3" type="ORF">B0H17DRAFT_1063719</name>
</gene>
<feature type="transmembrane region" description="Helical" evidence="1">
    <location>
        <begin position="89"/>
        <end position="107"/>
    </location>
</feature>
<evidence type="ECO:0000259" key="2">
    <source>
        <dbReference type="Pfam" id="PF20152"/>
    </source>
</evidence>
<reference evidence="3" key="1">
    <citation type="submission" date="2023-03" db="EMBL/GenBank/DDBJ databases">
        <title>Massive genome expansion in bonnet fungi (Mycena s.s.) driven by repeated elements and novel gene families across ecological guilds.</title>
        <authorList>
            <consortium name="Lawrence Berkeley National Laboratory"/>
            <person name="Harder C.B."/>
            <person name="Miyauchi S."/>
            <person name="Viragh M."/>
            <person name="Kuo A."/>
            <person name="Thoen E."/>
            <person name="Andreopoulos B."/>
            <person name="Lu D."/>
            <person name="Skrede I."/>
            <person name="Drula E."/>
            <person name="Henrissat B."/>
            <person name="Morin E."/>
            <person name="Kohler A."/>
            <person name="Barry K."/>
            <person name="LaButti K."/>
            <person name="Morin E."/>
            <person name="Salamov A."/>
            <person name="Lipzen A."/>
            <person name="Mereny Z."/>
            <person name="Hegedus B."/>
            <person name="Baldrian P."/>
            <person name="Stursova M."/>
            <person name="Weitz H."/>
            <person name="Taylor A."/>
            <person name="Grigoriev I.V."/>
            <person name="Nagy L.G."/>
            <person name="Martin F."/>
            <person name="Kauserud H."/>
        </authorList>
    </citation>
    <scope>NUCLEOTIDE SEQUENCE</scope>
    <source>
        <strain evidence="3">CBHHK067</strain>
    </source>
</reference>
<dbReference type="PANTHER" id="PTHR40465:SF1">
    <property type="entry name" value="DUF6534 DOMAIN-CONTAINING PROTEIN"/>
    <property type="match status" value="1"/>
</dbReference>
<comment type="caution">
    <text evidence="3">The sequence shown here is derived from an EMBL/GenBank/DDBJ whole genome shotgun (WGS) entry which is preliminary data.</text>
</comment>
<keyword evidence="1" id="KW-0472">Membrane</keyword>
<organism evidence="3 4">
    <name type="scientific">Mycena rosella</name>
    <name type="common">Pink bonnet</name>
    <name type="synonym">Agaricus rosellus</name>
    <dbReference type="NCBI Taxonomy" id="1033263"/>
    <lineage>
        <taxon>Eukaryota</taxon>
        <taxon>Fungi</taxon>
        <taxon>Dikarya</taxon>
        <taxon>Basidiomycota</taxon>
        <taxon>Agaricomycotina</taxon>
        <taxon>Agaricomycetes</taxon>
        <taxon>Agaricomycetidae</taxon>
        <taxon>Agaricales</taxon>
        <taxon>Marasmiineae</taxon>
        <taxon>Mycenaceae</taxon>
        <taxon>Mycena</taxon>
    </lineage>
</organism>
<keyword evidence="4" id="KW-1185">Reference proteome</keyword>
<dbReference type="PANTHER" id="PTHR40465">
    <property type="entry name" value="CHROMOSOME 1, WHOLE GENOME SHOTGUN SEQUENCE"/>
    <property type="match status" value="1"/>
</dbReference>
<feature type="domain" description="DUF6534" evidence="2">
    <location>
        <begin position="167"/>
        <end position="253"/>
    </location>
</feature>
<feature type="transmembrane region" description="Helical" evidence="1">
    <location>
        <begin position="44"/>
        <end position="69"/>
    </location>
</feature>
<feature type="transmembrane region" description="Helical" evidence="1">
    <location>
        <begin position="226"/>
        <end position="248"/>
    </location>
</feature>
<dbReference type="AlphaFoldDB" id="A0AAD7DIT1"/>
<dbReference type="Proteomes" id="UP001221757">
    <property type="component" value="Unassembled WGS sequence"/>
</dbReference>
<name>A0AAD7DIT1_MYCRO</name>
<dbReference type="Pfam" id="PF20152">
    <property type="entry name" value="DUF6534"/>
    <property type="match status" value="1"/>
</dbReference>
<dbReference type="InterPro" id="IPR045339">
    <property type="entry name" value="DUF6534"/>
</dbReference>